<dbReference type="NCBIfam" id="TIGR00566">
    <property type="entry name" value="trpG_papA"/>
    <property type="match status" value="1"/>
</dbReference>
<dbReference type="FunFam" id="3.40.50.880:FF:000003">
    <property type="entry name" value="Anthranilate synthase component II"/>
    <property type="match status" value="1"/>
</dbReference>
<sequence length="195" mass="21565">MILVIDNYDSFTYNLVQYLGELGTELKVASEIQVYRNDQLDIDKILYLKPDGVVISPGPGRPEDAGISLSLIEQLGSNLPILGVCLGHQSIGQVYGGKVVSAPILMHGKTSPIYHNNTGVFANLDNPFQATRYHSLVVERETIPDVLEITAWVEDGTIMGLQHRDYPHIQGVQFHPESILTPSGKQLLRNFLISL</sequence>
<dbReference type="InterPro" id="IPR017926">
    <property type="entry name" value="GATASE"/>
</dbReference>
<name>A0A401IFU8_APHSA</name>
<dbReference type="Gene3D" id="3.40.50.880">
    <property type="match status" value="1"/>
</dbReference>
<organism evidence="3 4">
    <name type="scientific">Aphanothece sacrum FPU1</name>
    <dbReference type="NCBI Taxonomy" id="1920663"/>
    <lineage>
        <taxon>Bacteria</taxon>
        <taxon>Bacillati</taxon>
        <taxon>Cyanobacteriota</taxon>
        <taxon>Cyanophyceae</taxon>
        <taxon>Oscillatoriophycideae</taxon>
        <taxon>Chroococcales</taxon>
        <taxon>Aphanothecaceae</taxon>
        <taxon>Aphanothece</taxon>
    </lineage>
</organism>
<dbReference type="CDD" id="cd01743">
    <property type="entry name" value="GATase1_Anthranilate_Synthase"/>
    <property type="match status" value="1"/>
</dbReference>
<dbReference type="PRINTS" id="PR00099">
    <property type="entry name" value="CPSGATASE"/>
</dbReference>
<dbReference type="Pfam" id="PF00117">
    <property type="entry name" value="GATase"/>
    <property type="match status" value="1"/>
</dbReference>
<dbReference type="InterPro" id="IPR006221">
    <property type="entry name" value="TrpG/PapA_dom"/>
</dbReference>
<comment type="caution">
    <text evidence="3">The sequence shown here is derived from an EMBL/GenBank/DDBJ whole genome shotgun (WGS) entry which is preliminary data.</text>
</comment>
<evidence type="ECO:0000313" key="4">
    <source>
        <dbReference type="Proteomes" id="UP000287247"/>
    </source>
</evidence>
<dbReference type="AlphaFoldDB" id="A0A401IFU8"/>
<dbReference type="SUPFAM" id="SSF52317">
    <property type="entry name" value="Class I glutamine amidotransferase-like"/>
    <property type="match status" value="1"/>
</dbReference>
<dbReference type="InterPro" id="IPR029062">
    <property type="entry name" value="Class_I_gatase-like"/>
</dbReference>
<protein>
    <submittedName>
        <fullName evidence="3">Glutamine amidotransferase of anthranilate synthase</fullName>
    </submittedName>
</protein>
<dbReference type="GO" id="GO:0004049">
    <property type="term" value="F:anthranilate synthase activity"/>
    <property type="evidence" value="ECO:0007669"/>
    <property type="project" value="TreeGrafter"/>
</dbReference>
<dbReference type="GO" id="GO:0000162">
    <property type="term" value="P:L-tryptophan biosynthetic process"/>
    <property type="evidence" value="ECO:0007669"/>
    <property type="project" value="TreeGrafter"/>
</dbReference>
<proteinExistence type="predicted"/>
<keyword evidence="1 3" id="KW-0315">Glutamine amidotransferase</keyword>
<feature type="domain" description="Glutamine amidotransferase" evidence="2">
    <location>
        <begin position="3"/>
        <end position="194"/>
    </location>
</feature>
<dbReference type="OrthoDB" id="9804328at2"/>
<dbReference type="PANTHER" id="PTHR43418">
    <property type="entry name" value="MULTIFUNCTIONAL TRYPTOPHAN BIOSYNTHESIS PROTEIN-RELATED"/>
    <property type="match status" value="1"/>
</dbReference>
<dbReference type="PRINTS" id="PR00096">
    <property type="entry name" value="GATASE"/>
</dbReference>
<dbReference type="RefSeq" id="WP_124974984.1">
    <property type="nucleotide sequence ID" value="NZ_BDQK01000006.1"/>
</dbReference>
<reference evidence="4" key="1">
    <citation type="submission" date="2017-05" db="EMBL/GenBank/DDBJ databases">
        <title>Physiological properties and genetic analysis related to exopolysaccharide production of fresh-water unicellular cyanobacterium Aphanothece sacrum, Suizenji Nori, that has been cultured as a food source in Japan.</title>
        <authorList>
            <person name="Kanesaki Y."/>
            <person name="Yoshikawa S."/>
            <person name="Ohki K."/>
        </authorList>
    </citation>
    <scope>NUCLEOTIDE SEQUENCE [LARGE SCALE GENOMIC DNA]</scope>
    <source>
        <strain evidence="4">FPU1</strain>
    </source>
</reference>
<evidence type="ECO:0000256" key="1">
    <source>
        <dbReference type="ARBA" id="ARBA00022962"/>
    </source>
</evidence>
<keyword evidence="3" id="KW-0808">Transferase</keyword>
<dbReference type="Proteomes" id="UP000287247">
    <property type="component" value="Unassembled WGS sequence"/>
</dbReference>
<gene>
    <name evidence="3" type="ORF">AsFPU1_1564</name>
</gene>
<accession>A0A401IFU8</accession>
<keyword evidence="4" id="KW-1185">Reference proteome</keyword>
<dbReference type="InterPro" id="IPR050472">
    <property type="entry name" value="Anth_synth/Amidotransfase"/>
</dbReference>
<dbReference type="PROSITE" id="PS51273">
    <property type="entry name" value="GATASE_TYPE_1"/>
    <property type="match status" value="1"/>
</dbReference>
<evidence type="ECO:0000313" key="3">
    <source>
        <dbReference type="EMBL" id="GBF80163.1"/>
    </source>
</evidence>
<evidence type="ECO:0000259" key="2">
    <source>
        <dbReference type="Pfam" id="PF00117"/>
    </source>
</evidence>
<dbReference type="PANTHER" id="PTHR43418:SF4">
    <property type="entry name" value="MULTIFUNCTIONAL TRYPTOPHAN BIOSYNTHESIS PROTEIN"/>
    <property type="match status" value="1"/>
</dbReference>
<dbReference type="PRINTS" id="PR00097">
    <property type="entry name" value="ANTSNTHASEII"/>
</dbReference>
<dbReference type="GO" id="GO:0005829">
    <property type="term" value="C:cytosol"/>
    <property type="evidence" value="ECO:0007669"/>
    <property type="project" value="TreeGrafter"/>
</dbReference>
<dbReference type="GO" id="GO:0016740">
    <property type="term" value="F:transferase activity"/>
    <property type="evidence" value="ECO:0007669"/>
    <property type="project" value="UniProtKB-KW"/>
</dbReference>
<dbReference type="EMBL" id="BDQK01000006">
    <property type="protein sequence ID" value="GBF80163.1"/>
    <property type="molecule type" value="Genomic_DNA"/>
</dbReference>